<evidence type="ECO:0000313" key="4">
    <source>
        <dbReference type="Proteomes" id="UP000094165"/>
    </source>
</evidence>
<dbReference type="PANTHER" id="PTHR38033">
    <property type="entry name" value="MEMBRANE PROTEIN-RELATED"/>
    <property type="match status" value="1"/>
</dbReference>
<keyword evidence="1" id="KW-0812">Transmembrane</keyword>
<reference evidence="3 4" key="1">
    <citation type="journal article" date="2012" name="Science">
        <title>Ecological populations of bacteria act as socially cohesive units of antibiotic production and resistance.</title>
        <authorList>
            <person name="Cordero O.X."/>
            <person name="Wildschutte H."/>
            <person name="Kirkup B."/>
            <person name="Proehl S."/>
            <person name="Ngo L."/>
            <person name="Hussain F."/>
            <person name="Le Roux F."/>
            <person name="Mincer T."/>
            <person name="Polz M.F."/>
        </authorList>
    </citation>
    <scope>NUCLEOTIDE SEQUENCE [LARGE SCALE GENOMIC DNA]</scope>
    <source>
        <strain evidence="3 4">FF-238</strain>
    </source>
</reference>
<evidence type="ECO:0000313" key="3">
    <source>
        <dbReference type="EMBL" id="OEE75059.1"/>
    </source>
</evidence>
<keyword evidence="1" id="KW-1133">Transmembrane helix</keyword>
<comment type="caution">
    <text evidence="3">The sequence shown here is derived from an EMBL/GenBank/DDBJ whole genome shotgun (WGS) entry which is preliminary data.</text>
</comment>
<evidence type="ECO:0000259" key="2">
    <source>
        <dbReference type="Pfam" id="PF09850"/>
    </source>
</evidence>
<dbReference type="RefSeq" id="WP_017054511.1">
    <property type="nucleotide sequence ID" value="NZ_AJYW02000167.1"/>
</dbReference>
<keyword evidence="1" id="KW-0472">Membrane</keyword>
<keyword evidence="4" id="KW-1185">Reference proteome</keyword>
<dbReference type="Pfam" id="PF09850">
    <property type="entry name" value="DotU"/>
    <property type="match status" value="1"/>
</dbReference>
<dbReference type="InterPro" id="IPR017732">
    <property type="entry name" value="T4/T6SS_DotU"/>
</dbReference>
<organism evidence="3 4">
    <name type="scientific">Vibrio genomosp. F6 str. FF-238</name>
    <dbReference type="NCBI Taxonomy" id="1191298"/>
    <lineage>
        <taxon>Bacteria</taxon>
        <taxon>Pseudomonadati</taxon>
        <taxon>Pseudomonadota</taxon>
        <taxon>Gammaproteobacteria</taxon>
        <taxon>Vibrionales</taxon>
        <taxon>Vibrionaceae</taxon>
        <taxon>Vibrio</taxon>
    </lineage>
</organism>
<dbReference type="PANTHER" id="PTHR38033:SF1">
    <property type="entry name" value="DOTU FAMILY TYPE IV_VI SECRETION SYSTEM PROTEIN"/>
    <property type="match status" value="1"/>
</dbReference>
<feature type="transmembrane region" description="Helical" evidence="1">
    <location>
        <begin position="241"/>
        <end position="262"/>
    </location>
</feature>
<feature type="domain" description="Type IV / VI secretion system DotU" evidence="2">
    <location>
        <begin position="59"/>
        <end position="260"/>
    </location>
</feature>
<sequence>MNNISNMDDRTVLITQQPNEASASLTTQANAPRFEQLQERMVYAARLKPEEQIIVGINPLIDAATPILGLAADLKKETYQDIELLKARLIDEIKAFEFQALNFGVENNYISLSRYLLCTFVDEAVVTTPWGHNSNWSQQSMLSTFHNETYGGEKFFLLLEKLSRNPAKFLNLLELIYLCLSLGFEGKYRVLSRGLIELDTIRDSLYRQIRSLRGDEPTGLSPNWEPKRVQRHKLARNTSRIGICCVVLLCLIAMFSGFYYVLDQQSAQVAGSYLQITQ</sequence>
<gene>
    <name evidence="3" type="ORF">A130_17465</name>
</gene>
<evidence type="ECO:0000256" key="1">
    <source>
        <dbReference type="SAM" id="Phobius"/>
    </source>
</evidence>
<proteinExistence type="predicted"/>
<dbReference type="NCBIfam" id="TIGR03349">
    <property type="entry name" value="IV_VI_DotU"/>
    <property type="match status" value="1"/>
</dbReference>
<dbReference type="InterPro" id="IPR038522">
    <property type="entry name" value="T4/T6SS_DotU_sf"/>
</dbReference>
<dbReference type="Gene3D" id="1.25.40.590">
    <property type="entry name" value="Type IV / VI secretion system, DotU"/>
    <property type="match status" value="1"/>
</dbReference>
<dbReference type="NCBIfam" id="NF038228">
    <property type="entry name" value="IcmH_DotU_IVB"/>
    <property type="match status" value="1"/>
</dbReference>
<name>A0A1E5CX12_9VIBR</name>
<accession>A0A1E5CX12</accession>
<dbReference type="AlphaFoldDB" id="A0A1E5CX12"/>
<protein>
    <recommendedName>
        <fullName evidence="2">Type IV / VI secretion system DotU domain-containing protein</fullName>
    </recommendedName>
</protein>
<dbReference type="EMBL" id="AJYW02000167">
    <property type="protein sequence ID" value="OEE75059.1"/>
    <property type="molecule type" value="Genomic_DNA"/>
</dbReference>
<dbReference type="Proteomes" id="UP000094165">
    <property type="component" value="Unassembled WGS sequence"/>
</dbReference>